<keyword evidence="5 6" id="KW-0949">S-adenosyl-L-methionine</keyword>
<keyword evidence="3 6" id="KW-0489">Methyltransferase</keyword>
<dbReference type="EMBL" id="VBOT01000052">
    <property type="protein sequence ID" value="TMQ51877.1"/>
    <property type="molecule type" value="Genomic_DNA"/>
</dbReference>
<evidence type="ECO:0000256" key="5">
    <source>
        <dbReference type="ARBA" id="ARBA00022691"/>
    </source>
</evidence>
<feature type="binding site" evidence="6">
    <location>
        <position position="91"/>
    </location>
    <ligand>
        <name>S-adenosyl-L-methionine</name>
        <dbReference type="ChEBI" id="CHEBI:59789"/>
    </ligand>
</feature>
<comment type="function">
    <text evidence="6">Specifically methylates the N4 position of cytidine in position 1402 (C1402) of 16S rRNA.</text>
</comment>
<dbReference type="Gene3D" id="3.40.50.150">
    <property type="entry name" value="Vaccinia Virus protein VP39"/>
    <property type="match status" value="1"/>
</dbReference>
<feature type="compositionally biased region" description="Polar residues" evidence="7">
    <location>
        <begin position="296"/>
        <end position="305"/>
    </location>
</feature>
<dbReference type="EC" id="2.1.1.199" evidence="6"/>
<proteinExistence type="inferred from homology"/>
<evidence type="ECO:0000256" key="4">
    <source>
        <dbReference type="ARBA" id="ARBA00022679"/>
    </source>
</evidence>
<dbReference type="HAMAP" id="MF_01007">
    <property type="entry name" value="16SrRNA_methyltr_H"/>
    <property type="match status" value="1"/>
</dbReference>
<evidence type="ECO:0000256" key="1">
    <source>
        <dbReference type="ARBA" id="ARBA00010396"/>
    </source>
</evidence>
<evidence type="ECO:0000313" key="9">
    <source>
        <dbReference type="Proteomes" id="UP000320184"/>
    </source>
</evidence>
<sequence length="320" mass="34779">MSGPHEPGSTAVETPGRHRPVLLQETLGFLRNGPGLYLDATLGEAGHARALLEAEPEARLLGCDRDPAAVAHARGLLATLGARVIVEQASFRQLPEIHRRHGGEPFAGALFDLGLSSRQLDDPERGMSFMAEGPLDLRMDPGSGTPAAEALKRVEERELAEVLRRHGEVPRAAHLARAISGAARAGRLETTSALVATVERCLGGRAHPRRLAQVFQALRRWVNEEAEELEAALSWLPAAMRPGGVVVTIAFHSLEDRTIKQALRGIQAAPRRLPPLPTSRPAEGPWETLTRHVVTPTSVERASNPRSRSARLRAFRRRTS</sequence>
<organism evidence="8 9">
    <name type="scientific">Eiseniibacteriota bacterium</name>
    <dbReference type="NCBI Taxonomy" id="2212470"/>
    <lineage>
        <taxon>Bacteria</taxon>
        <taxon>Candidatus Eiseniibacteriota</taxon>
    </lineage>
</organism>
<evidence type="ECO:0000256" key="3">
    <source>
        <dbReference type="ARBA" id="ARBA00022603"/>
    </source>
</evidence>
<feature type="binding site" evidence="6">
    <location>
        <position position="119"/>
    </location>
    <ligand>
        <name>S-adenosyl-L-methionine</name>
        <dbReference type="ChEBI" id="CHEBI:59789"/>
    </ligand>
</feature>
<dbReference type="PIRSF" id="PIRSF004486">
    <property type="entry name" value="MraW"/>
    <property type="match status" value="1"/>
</dbReference>
<comment type="subcellular location">
    <subcellularLocation>
        <location evidence="6">Cytoplasm</location>
    </subcellularLocation>
</comment>
<dbReference type="Pfam" id="PF01795">
    <property type="entry name" value="Methyltransf_5"/>
    <property type="match status" value="1"/>
</dbReference>
<dbReference type="InterPro" id="IPR002903">
    <property type="entry name" value="RsmH"/>
</dbReference>
<dbReference type="InterPro" id="IPR023397">
    <property type="entry name" value="SAM-dep_MeTrfase_MraW_recog"/>
</dbReference>
<dbReference type="GO" id="GO:0070475">
    <property type="term" value="P:rRNA base methylation"/>
    <property type="evidence" value="ECO:0007669"/>
    <property type="project" value="UniProtKB-UniRule"/>
</dbReference>
<protein>
    <recommendedName>
        <fullName evidence="6">Ribosomal RNA small subunit methyltransferase H</fullName>
        <ecNumber evidence="6">2.1.1.199</ecNumber>
    </recommendedName>
    <alternativeName>
        <fullName evidence="6">16S rRNA m(4)C1402 methyltransferase</fullName>
    </alternativeName>
    <alternativeName>
        <fullName evidence="6">rRNA (cytosine-N(4)-)-methyltransferase RsmH</fullName>
    </alternativeName>
</protein>
<feature type="binding site" evidence="6">
    <location>
        <position position="112"/>
    </location>
    <ligand>
        <name>S-adenosyl-L-methionine</name>
        <dbReference type="ChEBI" id="CHEBI:59789"/>
    </ligand>
</feature>
<dbReference type="SUPFAM" id="SSF53335">
    <property type="entry name" value="S-adenosyl-L-methionine-dependent methyltransferases"/>
    <property type="match status" value="1"/>
</dbReference>
<name>A0A538SKI6_UNCEI</name>
<keyword evidence="2 6" id="KW-0698">rRNA processing</keyword>
<feature type="binding site" evidence="6">
    <location>
        <position position="64"/>
    </location>
    <ligand>
        <name>S-adenosyl-L-methionine</name>
        <dbReference type="ChEBI" id="CHEBI:59789"/>
    </ligand>
</feature>
<feature type="region of interest" description="Disordered" evidence="7">
    <location>
        <begin position="296"/>
        <end position="320"/>
    </location>
</feature>
<evidence type="ECO:0000256" key="6">
    <source>
        <dbReference type="HAMAP-Rule" id="MF_01007"/>
    </source>
</evidence>
<dbReference type="CDD" id="cd02440">
    <property type="entry name" value="AdoMet_MTases"/>
    <property type="match status" value="1"/>
</dbReference>
<dbReference type="Gene3D" id="1.10.150.170">
    <property type="entry name" value="Putative methyltransferase TM0872, insert domain"/>
    <property type="match status" value="1"/>
</dbReference>
<accession>A0A538SKI6</accession>
<dbReference type="PANTHER" id="PTHR11265">
    <property type="entry name" value="S-ADENOSYL-METHYLTRANSFERASE MRAW"/>
    <property type="match status" value="1"/>
</dbReference>
<dbReference type="GO" id="GO:0005737">
    <property type="term" value="C:cytoplasm"/>
    <property type="evidence" value="ECO:0007669"/>
    <property type="project" value="UniProtKB-SubCell"/>
</dbReference>
<dbReference type="NCBIfam" id="TIGR00006">
    <property type="entry name" value="16S rRNA (cytosine(1402)-N(4))-methyltransferase RsmH"/>
    <property type="match status" value="1"/>
</dbReference>
<dbReference type="AlphaFoldDB" id="A0A538SKI6"/>
<dbReference type="PANTHER" id="PTHR11265:SF0">
    <property type="entry name" value="12S RRNA N4-METHYLCYTIDINE METHYLTRANSFERASE"/>
    <property type="match status" value="1"/>
</dbReference>
<keyword evidence="4 6" id="KW-0808">Transferase</keyword>
<comment type="similarity">
    <text evidence="1 6">Belongs to the methyltransferase superfamily. RsmH family.</text>
</comment>
<comment type="caution">
    <text evidence="8">The sequence shown here is derived from an EMBL/GenBank/DDBJ whole genome shotgun (WGS) entry which is preliminary data.</text>
</comment>
<comment type="catalytic activity">
    <reaction evidence="6">
        <text>cytidine(1402) in 16S rRNA + S-adenosyl-L-methionine = N(4)-methylcytidine(1402) in 16S rRNA + S-adenosyl-L-homocysteine + H(+)</text>
        <dbReference type="Rhea" id="RHEA:42928"/>
        <dbReference type="Rhea" id="RHEA-COMP:10286"/>
        <dbReference type="Rhea" id="RHEA-COMP:10287"/>
        <dbReference type="ChEBI" id="CHEBI:15378"/>
        <dbReference type="ChEBI" id="CHEBI:57856"/>
        <dbReference type="ChEBI" id="CHEBI:59789"/>
        <dbReference type="ChEBI" id="CHEBI:74506"/>
        <dbReference type="ChEBI" id="CHEBI:82748"/>
        <dbReference type="EC" id="2.1.1.199"/>
    </reaction>
</comment>
<feature type="compositionally biased region" description="Basic residues" evidence="7">
    <location>
        <begin position="308"/>
        <end position="320"/>
    </location>
</feature>
<gene>
    <name evidence="6 8" type="primary">rsmH</name>
    <name evidence="8" type="ORF">E6K73_04495</name>
</gene>
<dbReference type="Proteomes" id="UP000320184">
    <property type="component" value="Unassembled WGS sequence"/>
</dbReference>
<evidence type="ECO:0000256" key="7">
    <source>
        <dbReference type="SAM" id="MobiDB-lite"/>
    </source>
</evidence>
<keyword evidence="6" id="KW-0963">Cytoplasm</keyword>
<evidence type="ECO:0000256" key="2">
    <source>
        <dbReference type="ARBA" id="ARBA00022552"/>
    </source>
</evidence>
<reference evidence="8 9" key="1">
    <citation type="journal article" date="2019" name="Nat. Microbiol.">
        <title>Mediterranean grassland soil C-N compound turnover is dependent on rainfall and depth, and is mediated by genomically divergent microorganisms.</title>
        <authorList>
            <person name="Diamond S."/>
            <person name="Andeer P.F."/>
            <person name="Li Z."/>
            <person name="Crits-Christoph A."/>
            <person name="Burstein D."/>
            <person name="Anantharaman K."/>
            <person name="Lane K.R."/>
            <person name="Thomas B.C."/>
            <person name="Pan C."/>
            <person name="Northen T.R."/>
            <person name="Banfield J.F."/>
        </authorList>
    </citation>
    <scope>NUCLEOTIDE SEQUENCE [LARGE SCALE GENOMIC DNA]</scope>
    <source>
        <strain evidence="8">WS_3</strain>
    </source>
</reference>
<feature type="binding site" evidence="6">
    <location>
        <begin position="45"/>
        <end position="47"/>
    </location>
    <ligand>
        <name>S-adenosyl-L-methionine</name>
        <dbReference type="ChEBI" id="CHEBI:59789"/>
    </ligand>
</feature>
<dbReference type="SUPFAM" id="SSF81799">
    <property type="entry name" value="Putative methyltransferase TM0872, insert domain"/>
    <property type="match status" value="1"/>
</dbReference>
<dbReference type="InterPro" id="IPR029063">
    <property type="entry name" value="SAM-dependent_MTases_sf"/>
</dbReference>
<evidence type="ECO:0000313" key="8">
    <source>
        <dbReference type="EMBL" id="TMQ51877.1"/>
    </source>
</evidence>
<dbReference type="GO" id="GO:0071424">
    <property type="term" value="F:rRNA (cytosine-N4-)-methyltransferase activity"/>
    <property type="evidence" value="ECO:0007669"/>
    <property type="project" value="UniProtKB-UniRule"/>
</dbReference>